<name>A0A7K1GJ71_9FLAO</name>
<keyword evidence="3" id="KW-1185">Reference proteome</keyword>
<protein>
    <submittedName>
        <fullName evidence="2">MFS transporter</fullName>
    </submittedName>
</protein>
<keyword evidence="1" id="KW-0472">Membrane</keyword>
<reference evidence="2 3" key="1">
    <citation type="submission" date="2019-11" db="EMBL/GenBank/DDBJ databases">
        <title>Winogradskyella ouciana sp. nov., isolated from the hadal seawater of the Mariana Trench.</title>
        <authorList>
            <person name="Liu R."/>
        </authorList>
    </citation>
    <scope>NUCLEOTIDE SEQUENCE [LARGE SCALE GENOMIC DNA]</scope>
    <source>
        <strain evidence="2 3">ZXX205</strain>
    </source>
</reference>
<evidence type="ECO:0000313" key="3">
    <source>
        <dbReference type="Proteomes" id="UP000447545"/>
    </source>
</evidence>
<proteinExistence type="predicted"/>
<organism evidence="2 3">
    <name type="scientific">Winogradskyella ouciana</name>
    <dbReference type="NCBI Taxonomy" id="2608631"/>
    <lineage>
        <taxon>Bacteria</taxon>
        <taxon>Pseudomonadati</taxon>
        <taxon>Bacteroidota</taxon>
        <taxon>Flavobacteriia</taxon>
        <taxon>Flavobacteriales</taxon>
        <taxon>Flavobacteriaceae</taxon>
        <taxon>Winogradskyella</taxon>
    </lineage>
</organism>
<dbReference type="Proteomes" id="UP000447545">
    <property type="component" value="Unassembled WGS sequence"/>
</dbReference>
<keyword evidence="1" id="KW-0812">Transmembrane</keyword>
<dbReference type="EMBL" id="WJYA01000239">
    <property type="protein sequence ID" value="MTE28459.1"/>
    <property type="molecule type" value="Genomic_DNA"/>
</dbReference>
<sequence>YIVIQLEAGFTFLYWGGSFILLILAAIWIVLANRLNTFIKKEIYESY</sequence>
<gene>
    <name evidence="2" type="ORF">F1003_16190</name>
</gene>
<evidence type="ECO:0000256" key="1">
    <source>
        <dbReference type="SAM" id="Phobius"/>
    </source>
</evidence>
<comment type="caution">
    <text evidence="2">The sequence shown here is derived from an EMBL/GenBank/DDBJ whole genome shotgun (WGS) entry which is preliminary data.</text>
</comment>
<evidence type="ECO:0000313" key="2">
    <source>
        <dbReference type="EMBL" id="MTE28459.1"/>
    </source>
</evidence>
<feature type="non-terminal residue" evidence="2">
    <location>
        <position position="1"/>
    </location>
</feature>
<accession>A0A7K1GJ71</accession>
<dbReference type="AlphaFoldDB" id="A0A7K1GJ71"/>
<keyword evidence="1" id="KW-1133">Transmembrane helix</keyword>
<feature type="transmembrane region" description="Helical" evidence="1">
    <location>
        <begin position="12"/>
        <end position="31"/>
    </location>
</feature>